<organism evidence="2 3">
    <name type="scientific">Macrostomum lignano</name>
    <dbReference type="NCBI Taxonomy" id="282301"/>
    <lineage>
        <taxon>Eukaryota</taxon>
        <taxon>Metazoa</taxon>
        <taxon>Spiralia</taxon>
        <taxon>Lophotrochozoa</taxon>
        <taxon>Platyhelminthes</taxon>
        <taxon>Rhabditophora</taxon>
        <taxon>Macrostomorpha</taxon>
        <taxon>Macrostomida</taxon>
        <taxon>Macrostomidae</taxon>
        <taxon>Macrostomum</taxon>
    </lineage>
</organism>
<accession>A0A1I8GT92</accession>
<reference evidence="3" key="1">
    <citation type="submission" date="2016-11" db="UniProtKB">
        <authorList>
            <consortium name="WormBaseParasite"/>
        </authorList>
    </citation>
    <scope>IDENTIFICATION</scope>
</reference>
<dbReference type="AlphaFoldDB" id="A0A1I8GT92"/>
<evidence type="ECO:0000313" key="2">
    <source>
        <dbReference type="Proteomes" id="UP000095280"/>
    </source>
</evidence>
<feature type="transmembrane region" description="Helical" evidence="1">
    <location>
        <begin position="69"/>
        <end position="91"/>
    </location>
</feature>
<keyword evidence="1" id="KW-0812">Transmembrane</keyword>
<feature type="transmembrane region" description="Helical" evidence="1">
    <location>
        <begin position="41"/>
        <end position="63"/>
    </location>
</feature>
<keyword evidence="1" id="KW-0472">Membrane</keyword>
<keyword evidence="2" id="KW-1185">Reference proteome</keyword>
<keyword evidence="1" id="KW-1133">Transmembrane helix</keyword>
<sequence>MNSTAESRPEPDWDFDLQANLTGQQPDWLWKKRLYEAIWNALPPVMIPCGLVCNVCAFLVLLQPRLRGLVVHLPLTVLSVVDCVVLLMGLLRHWLRKASYFTENFGNSLDPQTLCTACCP</sequence>
<evidence type="ECO:0000256" key="1">
    <source>
        <dbReference type="SAM" id="Phobius"/>
    </source>
</evidence>
<name>A0A1I8GT92_9PLAT</name>
<dbReference type="Proteomes" id="UP000095280">
    <property type="component" value="Unplaced"/>
</dbReference>
<protein>
    <submittedName>
        <fullName evidence="3">G_PROTEIN_RECEP_F1_2 domain-containing protein</fullName>
    </submittedName>
</protein>
<proteinExistence type="predicted"/>
<evidence type="ECO:0000313" key="3">
    <source>
        <dbReference type="WBParaSite" id="maker-uti_cns_0003079-snap-gene-0.5-mRNA-1"/>
    </source>
</evidence>
<dbReference type="WBParaSite" id="maker-uti_cns_0003079-snap-gene-0.5-mRNA-1">
    <property type="protein sequence ID" value="maker-uti_cns_0003079-snap-gene-0.5-mRNA-1"/>
    <property type="gene ID" value="maker-uti_cns_0003079-snap-gene-0.5"/>
</dbReference>